<proteinExistence type="predicted"/>
<evidence type="ECO:0000313" key="1">
    <source>
        <dbReference type="EMBL" id="CAB5221240.1"/>
    </source>
</evidence>
<accession>A0A6J7WTZ7</accession>
<protein>
    <submittedName>
        <fullName evidence="1">Uncharacterized protein</fullName>
    </submittedName>
</protein>
<gene>
    <name evidence="1" type="ORF">UFOVP247_116</name>
</gene>
<organism evidence="1">
    <name type="scientific">uncultured Caudovirales phage</name>
    <dbReference type="NCBI Taxonomy" id="2100421"/>
    <lineage>
        <taxon>Viruses</taxon>
        <taxon>Duplodnaviria</taxon>
        <taxon>Heunggongvirae</taxon>
        <taxon>Uroviricota</taxon>
        <taxon>Caudoviricetes</taxon>
        <taxon>Peduoviridae</taxon>
        <taxon>Maltschvirus</taxon>
        <taxon>Maltschvirus maltsch</taxon>
    </lineage>
</organism>
<dbReference type="EMBL" id="LR798288">
    <property type="protein sequence ID" value="CAB5221240.1"/>
    <property type="molecule type" value="Genomic_DNA"/>
</dbReference>
<reference evidence="1" key="1">
    <citation type="submission" date="2020-05" db="EMBL/GenBank/DDBJ databases">
        <authorList>
            <person name="Chiriac C."/>
            <person name="Salcher M."/>
            <person name="Ghai R."/>
            <person name="Kavagutti S V."/>
        </authorList>
    </citation>
    <scope>NUCLEOTIDE SEQUENCE</scope>
</reference>
<sequence length="204" mass="24064">MTADEINIREIYSALNRDWKKKYSYENYLFNLHSKAENTYKHMEFFDRIQKNFDHLDRITIMASSDPVALCYLIKKYYGSEITIVSDHPILERIGEFFIDDYGVDVVFKNPMFEDATEQVKDADLVIFPEYEYFVPLDMIKYYDINKNTAVLHYVSRVNKQNTTEPILSEQDLLDQCSFKEVIDVGKFKTAGTNRNVYYAMGVK</sequence>
<name>A0A6J7WTZ7_9CAUD</name>